<reference evidence="1 2" key="1">
    <citation type="submission" date="2024-06" db="EMBL/GenBank/DDBJ databases">
        <authorList>
            <person name="Li F."/>
        </authorList>
    </citation>
    <scope>NUCLEOTIDE SEQUENCE [LARGE SCALE GENOMIC DNA]</scope>
    <source>
        <strain evidence="1 2">GXAS 311</strain>
    </source>
</reference>
<comment type="caution">
    <text evidence="1">The sequence shown here is derived from an EMBL/GenBank/DDBJ whole genome shotgun (WGS) entry which is preliminary data.</text>
</comment>
<evidence type="ECO:0008006" key="3">
    <source>
        <dbReference type="Google" id="ProtNLM"/>
    </source>
</evidence>
<dbReference type="PROSITE" id="PS51257">
    <property type="entry name" value="PROKAR_LIPOPROTEIN"/>
    <property type="match status" value="1"/>
</dbReference>
<protein>
    <recommendedName>
        <fullName evidence="3">ABC-type transport auxiliary lipoprotein component domain-containing protein</fullName>
    </recommendedName>
</protein>
<accession>A0ABV2BX20</accession>
<name>A0ABV2BX20_9GAMM</name>
<evidence type="ECO:0000313" key="1">
    <source>
        <dbReference type="EMBL" id="MET1256465.1"/>
    </source>
</evidence>
<keyword evidence="2" id="KW-1185">Reference proteome</keyword>
<gene>
    <name evidence="1" type="ORF">ABVT43_15095</name>
</gene>
<dbReference type="Proteomes" id="UP001548189">
    <property type="component" value="Unassembled WGS sequence"/>
</dbReference>
<organism evidence="1 2">
    <name type="scientific">Aliikangiella maris</name>
    <dbReference type="NCBI Taxonomy" id="3162458"/>
    <lineage>
        <taxon>Bacteria</taxon>
        <taxon>Pseudomonadati</taxon>
        <taxon>Pseudomonadota</taxon>
        <taxon>Gammaproteobacteria</taxon>
        <taxon>Oceanospirillales</taxon>
        <taxon>Pleioneaceae</taxon>
        <taxon>Aliikangiella</taxon>
    </lineage>
</organism>
<dbReference type="RefSeq" id="WP_353897051.1">
    <property type="nucleotide sequence ID" value="NZ_JBEVCJ010000022.1"/>
</dbReference>
<dbReference type="EMBL" id="JBEVCJ010000022">
    <property type="protein sequence ID" value="MET1256465.1"/>
    <property type="molecule type" value="Genomic_DNA"/>
</dbReference>
<proteinExistence type="predicted"/>
<sequence length="219" mass="24463">MLISINKIQSLLILSLIIMLLITLVGCASGPTKFMPDAKYKLSGKLEKAIKIYTLGGSSYKARQTTMMMAGNVFVTVPKEKTSEETASNISRGLRFMHGKSLEKIFNENKVFLSSEYVGDEPENENYQTFLKVTFLKVYQGEDGWPLEIEAHYILQDDSEILLDKKYSVTTNSASALLNCSNCLPSYVALEKLNQLVLADINTAIGGHMFEKVSQKNNR</sequence>
<evidence type="ECO:0000313" key="2">
    <source>
        <dbReference type="Proteomes" id="UP001548189"/>
    </source>
</evidence>